<protein>
    <recommendedName>
        <fullName evidence="11">Ion transport domain-containing protein</fullName>
    </recommendedName>
</protein>
<keyword evidence="8 10" id="KW-0472">Membrane</keyword>
<dbReference type="Pfam" id="PF00520">
    <property type="entry name" value="Ion_trans"/>
    <property type="match status" value="1"/>
</dbReference>
<evidence type="ECO:0000256" key="10">
    <source>
        <dbReference type="SAM" id="Phobius"/>
    </source>
</evidence>
<evidence type="ECO:0000256" key="9">
    <source>
        <dbReference type="ARBA" id="ARBA00023303"/>
    </source>
</evidence>
<reference evidence="13" key="1">
    <citation type="submission" date="2020-01" db="EMBL/GenBank/DDBJ databases">
        <title>Draft genome sequence of the Termite Coptotermes fromosanus.</title>
        <authorList>
            <person name="Itakura S."/>
            <person name="Yosikawa Y."/>
            <person name="Umezawa K."/>
        </authorList>
    </citation>
    <scope>NUCLEOTIDE SEQUENCE [LARGE SCALE GENOMIC DNA]</scope>
</reference>
<evidence type="ECO:0000256" key="7">
    <source>
        <dbReference type="ARBA" id="ARBA00023065"/>
    </source>
</evidence>
<evidence type="ECO:0000256" key="8">
    <source>
        <dbReference type="ARBA" id="ARBA00023136"/>
    </source>
</evidence>
<dbReference type="EMBL" id="BLKM01000325">
    <property type="protein sequence ID" value="GFG31638.1"/>
    <property type="molecule type" value="Genomic_DNA"/>
</dbReference>
<comment type="caution">
    <text evidence="12">The sequence shown here is derived from an EMBL/GenBank/DDBJ whole genome shotgun (WGS) entry which is preliminary data.</text>
</comment>
<keyword evidence="7" id="KW-0406">Ion transport</keyword>
<keyword evidence="2" id="KW-0813">Transport</keyword>
<evidence type="ECO:0000256" key="1">
    <source>
        <dbReference type="ARBA" id="ARBA00004141"/>
    </source>
</evidence>
<evidence type="ECO:0000313" key="12">
    <source>
        <dbReference type="EMBL" id="GFG31638.1"/>
    </source>
</evidence>
<dbReference type="AlphaFoldDB" id="A0A6L2PM62"/>
<dbReference type="Proteomes" id="UP000502823">
    <property type="component" value="Unassembled WGS sequence"/>
</dbReference>
<feature type="transmembrane region" description="Helical" evidence="10">
    <location>
        <begin position="184"/>
        <end position="201"/>
    </location>
</feature>
<evidence type="ECO:0000256" key="3">
    <source>
        <dbReference type="ARBA" id="ARBA00022692"/>
    </source>
</evidence>
<evidence type="ECO:0000259" key="11">
    <source>
        <dbReference type="Pfam" id="PF00520"/>
    </source>
</evidence>
<evidence type="ECO:0000313" key="13">
    <source>
        <dbReference type="Proteomes" id="UP000502823"/>
    </source>
</evidence>
<gene>
    <name evidence="12" type="ORF">Cfor_03208</name>
</gene>
<evidence type="ECO:0000256" key="2">
    <source>
        <dbReference type="ARBA" id="ARBA00022448"/>
    </source>
</evidence>
<proteinExistence type="predicted"/>
<feature type="transmembrane region" description="Helical" evidence="10">
    <location>
        <begin position="126"/>
        <end position="148"/>
    </location>
</feature>
<keyword evidence="5 10" id="KW-1133">Transmembrane helix</keyword>
<feature type="transmembrane region" description="Helical" evidence="10">
    <location>
        <begin position="50"/>
        <end position="70"/>
    </location>
</feature>
<evidence type="ECO:0000256" key="4">
    <source>
        <dbReference type="ARBA" id="ARBA00022737"/>
    </source>
</evidence>
<feature type="transmembrane region" description="Helical" evidence="10">
    <location>
        <begin position="222"/>
        <end position="244"/>
    </location>
</feature>
<sequence length="414" mass="47951">MDFEHGSKLLLSDNLSMLESILDDCLESSDEPVTSEDYKLTFRYRLLMNIYPHLAFYVIVVLSLTAYILYSESYTINGSGVASNSSATLIFDNRYVRCGIDDVNFISQTHFRREGTRTTDDNSLQFLRSFLMITLGLIAARELFQLLADRWKYVQSVQNWLKVMLIIVTFISCIDVADTVEVESHFSAVAVLLGWLELLLISGRLPLLSEQLEMLKTVSLTFLRFMVGYAFLLIAFALSFYILFKRTSELGGTEMFANPFPSVLIFSKKAKTVSLVVRVKLIYNTEAVLTELPRFMTPSLDPTEDTLILYPNRPNSIDFAASRSIFHIITKKKQPRNKRKSNVIQDKWGLFTEKFSDLQLRQKELEKKLDLMFEETNHILSRQKELEKKFDLEFEEMKDLLFNIKNLRKILFNI</sequence>
<dbReference type="GO" id="GO:0005216">
    <property type="term" value="F:monoatomic ion channel activity"/>
    <property type="evidence" value="ECO:0007669"/>
    <property type="project" value="InterPro"/>
</dbReference>
<keyword evidence="3 10" id="KW-0812">Transmembrane</keyword>
<evidence type="ECO:0000256" key="6">
    <source>
        <dbReference type="ARBA" id="ARBA00023043"/>
    </source>
</evidence>
<dbReference type="PANTHER" id="PTHR47143">
    <property type="entry name" value="TRANSIENT RECEPTOR POTENTIAL CATION CHANNEL PROTEIN PAINLESS"/>
    <property type="match status" value="1"/>
</dbReference>
<comment type="subcellular location">
    <subcellularLocation>
        <location evidence="1">Membrane</location>
        <topology evidence="1">Multi-pass membrane protein</topology>
    </subcellularLocation>
</comment>
<dbReference type="InParanoid" id="A0A6L2PM62"/>
<feature type="domain" description="Ion transport" evidence="11">
    <location>
        <begin position="118"/>
        <end position="258"/>
    </location>
</feature>
<name>A0A6L2PM62_COPFO</name>
<dbReference type="GO" id="GO:1902495">
    <property type="term" value="C:transmembrane transporter complex"/>
    <property type="evidence" value="ECO:0007669"/>
    <property type="project" value="TreeGrafter"/>
</dbReference>
<evidence type="ECO:0000256" key="5">
    <source>
        <dbReference type="ARBA" id="ARBA00022989"/>
    </source>
</evidence>
<accession>A0A6L2PM62</accession>
<keyword evidence="6" id="KW-0040">ANK repeat</keyword>
<keyword evidence="4" id="KW-0677">Repeat</keyword>
<dbReference type="InterPro" id="IPR052076">
    <property type="entry name" value="TRP_cation_channel"/>
</dbReference>
<dbReference type="InterPro" id="IPR005821">
    <property type="entry name" value="Ion_trans_dom"/>
</dbReference>
<keyword evidence="13" id="KW-1185">Reference proteome</keyword>
<keyword evidence="9" id="KW-0407">Ion channel</keyword>
<dbReference type="PANTHER" id="PTHR47143:SF4">
    <property type="entry name" value="TRANSIENT RECEPTOR POTENTIAL CATION CHANNEL PROTEIN PAINLESS"/>
    <property type="match status" value="1"/>
</dbReference>
<organism evidence="12 13">
    <name type="scientific">Coptotermes formosanus</name>
    <name type="common">Formosan subterranean termite</name>
    <dbReference type="NCBI Taxonomy" id="36987"/>
    <lineage>
        <taxon>Eukaryota</taxon>
        <taxon>Metazoa</taxon>
        <taxon>Ecdysozoa</taxon>
        <taxon>Arthropoda</taxon>
        <taxon>Hexapoda</taxon>
        <taxon>Insecta</taxon>
        <taxon>Pterygota</taxon>
        <taxon>Neoptera</taxon>
        <taxon>Polyneoptera</taxon>
        <taxon>Dictyoptera</taxon>
        <taxon>Blattodea</taxon>
        <taxon>Blattoidea</taxon>
        <taxon>Termitoidae</taxon>
        <taxon>Rhinotermitidae</taxon>
        <taxon>Coptotermes</taxon>
    </lineage>
</organism>
<feature type="transmembrane region" description="Helical" evidence="10">
    <location>
        <begin position="160"/>
        <end position="178"/>
    </location>
</feature>